<feature type="signal peptide" evidence="5">
    <location>
        <begin position="1"/>
        <end position="17"/>
    </location>
</feature>
<dbReference type="KEGG" id="mgod:E7746_05040"/>
<dbReference type="InterPro" id="IPR050553">
    <property type="entry name" value="Thioredoxin_ResA/DsbE_sf"/>
</dbReference>
<keyword evidence="8" id="KW-1185">Reference proteome</keyword>
<evidence type="ECO:0000259" key="6">
    <source>
        <dbReference type="PROSITE" id="PS51352"/>
    </source>
</evidence>
<dbReference type="InterPro" id="IPR013766">
    <property type="entry name" value="Thioredoxin_domain"/>
</dbReference>
<dbReference type="InterPro" id="IPR000866">
    <property type="entry name" value="AhpC/TSA"/>
</dbReference>
<gene>
    <name evidence="7" type="ORF">E7746_05040</name>
</gene>
<dbReference type="InterPro" id="IPR036249">
    <property type="entry name" value="Thioredoxin-like_sf"/>
</dbReference>
<dbReference type="PROSITE" id="PS51352">
    <property type="entry name" value="THIOREDOXIN_2"/>
    <property type="match status" value="1"/>
</dbReference>
<keyword evidence="3" id="KW-1015">Disulfide bond</keyword>
<dbReference type="Gene3D" id="3.40.30.10">
    <property type="entry name" value="Glutaredoxin"/>
    <property type="match status" value="1"/>
</dbReference>
<dbReference type="AlphaFoldDB" id="A0A4P7VPS6"/>
<dbReference type="GO" id="GO:0030313">
    <property type="term" value="C:cell envelope"/>
    <property type="evidence" value="ECO:0007669"/>
    <property type="project" value="UniProtKB-SubCell"/>
</dbReference>
<sequence length="535" mass="59814">MKTLLISLALASLTANASAETKLIDQPRYSEKNTMSFNINSILLSDTATIINGSFYSRPNYWVALDKGTKIIGQQSGREYPVLASYGYTLGEECYMPESGSVPLVLKFAPLEANDSIINFAEGSENGFKISGIQLGQNPIKSKIHCHISGTTDDANCSNFILKKEGEMPISMFVVIPVNNGKFHYDLYCDWPETYNLIDGNEYRQSAFHSLDFIAENNDIDIAVTHDGEQPKIDIKGGEMNEILNDYNNKRHTLFANAFDSTNALMDSLFNENKLFTDEYMELMNQLSRDDTTPEMRNALYHKRDSLENIKKQYTPEGNAINDQAFAISDNIRKWKIDYAKTHKSIPGLSILKSLAIYSGNKIDDIVEAYNECYAGWEPEHPYSLELATIASAGSINPGTHFIDFSAPDLNGKEMTLSSLAKGKVTLLDLWASWCGPCRVNSKQIIPLYEAYKDKGFTVVGVAREENNTEDMEKAIAKDGYPWINLVELNDKNQIWTKYRISNAAGGTYLIDANGIIVAVNPTPDKVAKYLKENL</sequence>
<dbReference type="SUPFAM" id="SSF52833">
    <property type="entry name" value="Thioredoxin-like"/>
    <property type="match status" value="1"/>
</dbReference>
<dbReference type="OrthoDB" id="1069091at2"/>
<evidence type="ECO:0000256" key="4">
    <source>
        <dbReference type="ARBA" id="ARBA00023284"/>
    </source>
</evidence>
<proteinExistence type="predicted"/>
<dbReference type="PANTHER" id="PTHR42852:SF6">
    <property type="entry name" value="THIOL:DISULFIDE INTERCHANGE PROTEIN DSBE"/>
    <property type="match status" value="1"/>
</dbReference>
<keyword evidence="5" id="KW-0732">Signal</keyword>
<accession>A0A4P7VPS6</accession>
<dbReference type="CDD" id="cd02966">
    <property type="entry name" value="TlpA_like_family"/>
    <property type="match status" value="1"/>
</dbReference>
<dbReference type="EMBL" id="CP039393">
    <property type="protein sequence ID" value="QCD35299.1"/>
    <property type="molecule type" value="Genomic_DNA"/>
</dbReference>
<feature type="domain" description="Thioredoxin" evidence="6">
    <location>
        <begin position="396"/>
        <end position="535"/>
    </location>
</feature>
<reference evidence="7 8" key="1">
    <citation type="submission" date="2019-02" db="EMBL/GenBank/DDBJ databases">
        <title>Isolation and identification of novel species under the genus Muribaculum.</title>
        <authorList>
            <person name="Miyake S."/>
            <person name="Ding Y."/>
            <person name="Low A."/>
            <person name="Soh M."/>
            <person name="Seedorf H."/>
        </authorList>
    </citation>
    <scope>NUCLEOTIDE SEQUENCE [LARGE SCALE GENOMIC DNA]</scope>
    <source>
        <strain evidence="7 8">TLL-A4</strain>
    </source>
</reference>
<name>A0A4P7VPS6_9BACT</name>
<dbReference type="GO" id="GO:0016491">
    <property type="term" value="F:oxidoreductase activity"/>
    <property type="evidence" value="ECO:0007669"/>
    <property type="project" value="InterPro"/>
</dbReference>
<dbReference type="GO" id="GO:0016209">
    <property type="term" value="F:antioxidant activity"/>
    <property type="evidence" value="ECO:0007669"/>
    <property type="project" value="InterPro"/>
</dbReference>
<evidence type="ECO:0000256" key="1">
    <source>
        <dbReference type="ARBA" id="ARBA00004196"/>
    </source>
</evidence>
<dbReference type="Proteomes" id="UP000297031">
    <property type="component" value="Chromosome"/>
</dbReference>
<dbReference type="PANTHER" id="PTHR42852">
    <property type="entry name" value="THIOL:DISULFIDE INTERCHANGE PROTEIN DSBE"/>
    <property type="match status" value="1"/>
</dbReference>
<keyword evidence="2" id="KW-0201">Cytochrome c-type biogenesis</keyword>
<organism evidence="7 8">
    <name type="scientific">Muribaculum gordoncarteri</name>
    <dbReference type="NCBI Taxonomy" id="2530390"/>
    <lineage>
        <taxon>Bacteria</taxon>
        <taxon>Pseudomonadati</taxon>
        <taxon>Bacteroidota</taxon>
        <taxon>Bacteroidia</taxon>
        <taxon>Bacteroidales</taxon>
        <taxon>Muribaculaceae</taxon>
        <taxon>Muribaculum</taxon>
    </lineage>
</organism>
<evidence type="ECO:0000256" key="2">
    <source>
        <dbReference type="ARBA" id="ARBA00022748"/>
    </source>
</evidence>
<evidence type="ECO:0000313" key="7">
    <source>
        <dbReference type="EMBL" id="QCD35299.1"/>
    </source>
</evidence>
<comment type="subcellular location">
    <subcellularLocation>
        <location evidence="1">Cell envelope</location>
    </subcellularLocation>
</comment>
<dbReference type="PROSITE" id="PS00194">
    <property type="entry name" value="THIOREDOXIN_1"/>
    <property type="match status" value="1"/>
</dbReference>
<protein>
    <submittedName>
        <fullName evidence="7">AhpC/TSA family protein</fullName>
    </submittedName>
</protein>
<dbReference type="Pfam" id="PF00578">
    <property type="entry name" value="AhpC-TSA"/>
    <property type="match status" value="1"/>
</dbReference>
<dbReference type="GO" id="GO:0017004">
    <property type="term" value="P:cytochrome complex assembly"/>
    <property type="evidence" value="ECO:0007669"/>
    <property type="project" value="UniProtKB-KW"/>
</dbReference>
<evidence type="ECO:0000313" key="8">
    <source>
        <dbReference type="Proteomes" id="UP000297031"/>
    </source>
</evidence>
<feature type="chain" id="PRO_5020244693" evidence="5">
    <location>
        <begin position="18"/>
        <end position="535"/>
    </location>
</feature>
<dbReference type="InterPro" id="IPR017937">
    <property type="entry name" value="Thioredoxin_CS"/>
</dbReference>
<evidence type="ECO:0000256" key="5">
    <source>
        <dbReference type="SAM" id="SignalP"/>
    </source>
</evidence>
<keyword evidence="4" id="KW-0676">Redox-active center</keyword>
<evidence type="ECO:0000256" key="3">
    <source>
        <dbReference type="ARBA" id="ARBA00023157"/>
    </source>
</evidence>